<dbReference type="RefSeq" id="WP_183552281.1">
    <property type="nucleotide sequence ID" value="NZ_BMQT01000005.1"/>
</dbReference>
<dbReference type="SUPFAM" id="SSF53335">
    <property type="entry name" value="S-adenosyl-L-methionine-dependent methyltransferases"/>
    <property type="match status" value="1"/>
</dbReference>
<dbReference type="InterPro" id="IPR001525">
    <property type="entry name" value="C5_MeTfrase"/>
</dbReference>
<evidence type="ECO:0000256" key="3">
    <source>
        <dbReference type="ARBA" id="ARBA00022679"/>
    </source>
</evidence>
<dbReference type="EC" id="2.1.1.37" evidence="1"/>
<keyword evidence="9" id="KW-1185">Reference proteome</keyword>
<feature type="region of interest" description="Disordered" evidence="7">
    <location>
        <begin position="79"/>
        <end position="98"/>
    </location>
</feature>
<evidence type="ECO:0000256" key="4">
    <source>
        <dbReference type="ARBA" id="ARBA00022691"/>
    </source>
</evidence>
<evidence type="ECO:0000256" key="5">
    <source>
        <dbReference type="ARBA" id="ARBA00022747"/>
    </source>
</evidence>
<dbReference type="Pfam" id="PF00145">
    <property type="entry name" value="DNA_methylase"/>
    <property type="match status" value="2"/>
</dbReference>
<dbReference type="GO" id="GO:0032259">
    <property type="term" value="P:methylation"/>
    <property type="evidence" value="ECO:0007669"/>
    <property type="project" value="UniProtKB-KW"/>
</dbReference>
<dbReference type="PANTHER" id="PTHR10629:SF52">
    <property type="entry name" value="DNA (CYTOSINE-5)-METHYLTRANSFERASE 1"/>
    <property type="match status" value="1"/>
</dbReference>
<evidence type="ECO:0000256" key="7">
    <source>
        <dbReference type="SAM" id="MobiDB-lite"/>
    </source>
</evidence>
<keyword evidence="2 6" id="KW-0489">Methyltransferase</keyword>
<proteinExistence type="inferred from homology"/>
<dbReference type="Gene3D" id="3.40.50.150">
    <property type="entry name" value="Vaccinia Virus protein VP39"/>
    <property type="match status" value="1"/>
</dbReference>
<dbReference type="GO" id="GO:0044027">
    <property type="term" value="P:negative regulation of gene expression via chromosomal CpG island methylation"/>
    <property type="evidence" value="ECO:0007669"/>
    <property type="project" value="TreeGrafter"/>
</dbReference>
<dbReference type="PANTHER" id="PTHR10629">
    <property type="entry name" value="CYTOSINE-SPECIFIC METHYLTRANSFERASE"/>
    <property type="match status" value="1"/>
</dbReference>
<dbReference type="Gene3D" id="3.90.120.10">
    <property type="entry name" value="DNA Methylase, subunit A, domain 2"/>
    <property type="match status" value="1"/>
</dbReference>
<feature type="compositionally biased region" description="Basic and acidic residues" evidence="7">
    <location>
        <begin position="87"/>
        <end position="98"/>
    </location>
</feature>
<feature type="active site" evidence="6">
    <location>
        <position position="74"/>
    </location>
</feature>
<keyword evidence="3 6" id="KW-0808">Transferase</keyword>
<evidence type="ECO:0000313" key="8">
    <source>
        <dbReference type="EMBL" id="MBB3092345.1"/>
    </source>
</evidence>
<comment type="caution">
    <text evidence="8">The sequence shown here is derived from an EMBL/GenBank/DDBJ whole genome shotgun (WGS) entry which is preliminary data.</text>
</comment>
<name>A0A7W5AAC5_9ACTN</name>
<gene>
    <name evidence="8" type="ORF">FHS12_005324</name>
</gene>
<evidence type="ECO:0000313" key="9">
    <source>
        <dbReference type="Proteomes" id="UP000577707"/>
    </source>
</evidence>
<dbReference type="Proteomes" id="UP000577707">
    <property type="component" value="Unassembled WGS sequence"/>
</dbReference>
<reference evidence="8 9" key="1">
    <citation type="submission" date="2020-08" db="EMBL/GenBank/DDBJ databases">
        <title>Genomic Encyclopedia of Type Strains, Phase III (KMG-III): the genomes of soil and plant-associated and newly described type strains.</title>
        <authorList>
            <person name="Whitman W."/>
        </authorList>
    </citation>
    <scope>NUCLEOTIDE SEQUENCE [LARGE SCALE GENOMIC DNA]</scope>
    <source>
        <strain evidence="8 9">CECT 3302</strain>
    </source>
</reference>
<dbReference type="GO" id="GO:0003886">
    <property type="term" value="F:DNA (cytosine-5-)-methyltransferase activity"/>
    <property type="evidence" value="ECO:0007669"/>
    <property type="project" value="UniProtKB-EC"/>
</dbReference>
<keyword evidence="4 6" id="KW-0949">S-adenosyl-L-methionine</keyword>
<evidence type="ECO:0000256" key="1">
    <source>
        <dbReference type="ARBA" id="ARBA00011975"/>
    </source>
</evidence>
<evidence type="ECO:0000256" key="2">
    <source>
        <dbReference type="ARBA" id="ARBA00022603"/>
    </source>
</evidence>
<dbReference type="GO" id="GO:0003677">
    <property type="term" value="F:DNA binding"/>
    <property type="evidence" value="ECO:0007669"/>
    <property type="project" value="TreeGrafter"/>
</dbReference>
<organism evidence="8 9">
    <name type="scientific">Nocardioides albus</name>
    <dbReference type="NCBI Taxonomy" id="1841"/>
    <lineage>
        <taxon>Bacteria</taxon>
        <taxon>Bacillati</taxon>
        <taxon>Actinomycetota</taxon>
        <taxon>Actinomycetes</taxon>
        <taxon>Propionibacteriales</taxon>
        <taxon>Nocardioidaceae</taxon>
        <taxon>Nocardioides</taxon>
    </lineage>
</organism>
<dbReference type="GO" id="GO:0009307">
    <property type="term" value="P:DNA restriction-modification system"/>
    <property type="evidence" value="ECO:0007669"/>
    <property type="project" value="UniProtKB-KW"/>
</dbReference>
<evidence type="ECO:0000256" key="6">
    <source>
        <dbReference type="PROSITE-ProRule" id="PRU01016"/>
    </source>
</evidence>
<sequence>MSLTAVDYFCGMGGSSSGLVEAGFEVQVALNHWSRAIETHSANHPNTEHLCADIQQVDVRYLPKADLLWASPICTELSQAGGRKKPRDHDQPGLWEEHGHVPAEAFERTRVTFWEVLRYAEVHNPAVILVENVVEAADWHLIGTWLHGWTSLGYDVQLVCVSAAHVGGEENDPAAQWRDRIYFGITRKDVPLLDLEPRPLAWCEKCGRDVEARQWWKPRAKRINGMPVGKYGPQYLYVCPEGDHGPVEPYVAPAASVIDWTDLGVRIGDREAHGLRDLGPKTMARIKLGLQTIADPVLIGAGGNTWDAASGAKNSYLRAWPLLESPTPAQVTAIQNGIAMSEPFVTMSRKHGRNHPVSAGPVPTFSAGGFHHGLTIPPGAFVSAHHGGYATADPSMNKPVTEPLRTQTAQLNKSLVIPYRKGAKPYPATADALSTLATREQHALLQAAIEVEDCYFRMLKPREAANAQRFARTYVITGNQGEQQMQAGNAVAVNVASWLGRRAGDALGWGTSHRTHQTAA</sequence>
<accession>A0A7W5AAC5</accession>
<dbReference type="AlphaFoldDB" id="A0A7W5AAC5"/>
<dbReference type="InterPro" id="IPR029063">
    <property type="entry name" value="SAM-dependent_MTases_sf"/>
</dbReference>
<dbReference type="EMBL" id="JACHXG010000022">
    <property type="protein sequence ID" value="MBB3092345.1"/>
    <property type="molecule type" value="Genomic_DNA"/>
</dbReference>
<dbReference type="PROSITE" id="PS51679">
    <property type="entry name" value="SAM_MT_C5"/>
    <property type="match status" value="1"/>
</dbReference>
<keyword evidence="5" id="KW-0680">Restriction system</keyword>
<protein>
    <recommendedName>
        <fullName evidence="1">DNA (cytosine-5-)-methyltransferase</fullName>
        <ecNumber evidence="1">2.1.1.37</ecNumber>
    </recommendedName>
</protein>
<dbReference type="InterPro" id="IPR050390">
    <property type="entry name" value="C5-Methyltransferase"/>
</dbReference>
<comment type="similarity">
    <text evidence="6">Belongs to the class I-like SAM-binding methyltransferase superfamily. C5-methyltransferase family.</text>
</comment>